<dbReference type="AlphaFoldDB" id="A2GF67"/>
<dbReference type="InParanoid" id="A2GF67"/>
<dbReference type="SMR" id="A2GF67"/>
<evidence type="ECO:0000313" key="2">
    <source>
        <dbReference type="EMBL" id="EAX84199.1"/>
    </source>
</evidence>
<dbReference type="RefSeq" id="XP_001297129.1">
    <property type="nucleotide sequence ID" value="XM_001297128.1"/>
</dbReference>
<protein>
    <submittedName>
        <fullName evidence="2">Uncharacterized protein</fullName>
    </submittedName>
</protein>
<organism evidence="2 3">
    <name type="scientific">Trichomonas vaginalis (strain ATCC PRA-98 / G3)</name>
    <dbReference type="NCBI Taxonomy" id="412133"/>
    <lineage>
        <taxon>Eukaryota</taxon>
        <taxon>Metamonada</taxon>
        <taxon>Parabasalia</taxon>
        <taxon>Trichomonadida</taxon>
        <taxon>Trichomonadidae</taxon>
        <taxon>Trichomonas</taxon>
    </lineage>
</organism>
<evidence type="ECO:0000313" key="3">
    <source>
        <dbReference type="Proteomes" id="UP000001542"/>
    </source>
</evidence>
<dbReference type="KEGG" id="tva:4741833"/>
<dbReference type="EMBL" id="DS115494">
    <property type="protein sequence ID" value="EAX84199.1"/>
    <property type="molecule type" value="Genomic_DNA"/>
</dbReference>
<accession>A2GF67</accession>
<dbReference type="Proteomes" id="UP000001542">
    <property type="component" value="Unassembled WGS sequence"/>
</dbReference>
<feature type="compositionally biased region" description="Low complexity" evidence="1">
    <location>
        <begin position="25"/>
        <end position="50"/>
    </location>
</feature>
<dbReference type="VEuPathDB" id="TrichDB:TVAG_594660"/>
<sequence length="85" mass="9854">MKDCLTWKFGRDAKERALAKRQMEASMRTRSSSTSRRATLTRASRPTRASVGHTKVAYVPPKESDTFKIKRFADIDHYAIVDYWD</sequence>
<dbReference type="VEuPathDB" id="TrichDB:TVAGG3_0749420"/>
<feature type="region of interest" description="Disordered" evidence="1">
    <location>
        <begin position="20"/>
        <end position="52"/>
    </location>
</feature>
<reference evidence="2" key="1">
    <citation type="submission" date="2006-10" db="EMBL/GenBank/DDBJ databases">
        <authorList>
            <person name="Amadeo P."/>
            <person name="Zhao Q."/>
            <person name="Wortman J."/>
            <person name="Fraser-Liggett C."/>
            <person name="Carlton J."/>
        </authorList>
    </citation>
    <scope>NUCLEOTIDE SEQUENCE</scope>
    <source>
        <strain evidence="2">G3</strain>
    </source>
</reference>
<keyword evidence="3" id="KW-1185">Reference proteome</keyword>
<proteinExistence type="predicted"/>
<evidence type="ECO:0000256" key="1">
    <source>
        <dbReference type="SAM" id="MobiDB-lite"/>
    </source>
</evidence>
<name>A2GF67_TRIV3</name>
<gene>
    <name evidence="2" type="ORF">TVAG_594660</name>
</gene>
<reference evidence="2" key="2">
    <citation type="journal article" date="2007" name="Science">
        <title>Draft genome sequence of the sexually transmitted pathogen Trichomonas vaginalis.</title>
        <authorList>
            <person name="Carlton J.M."/>
            <person name="Hirt R.P."/>
            <person name="Silva J.C."/>
            <person name="Delcher A.L."/>
            <person name="Schatz M."/>
            <person name="Zhao Q."/>
            <person name="Wortman J.R."/>
            <person name="Bidwell S.L."/>
            <person name="Alsmark U.C.M."/>
            <person name="Besteiro S."/>
            <person name="Sicheritz-Ponten T."/>
            <person name="Noel C.J."/>
            <person name="Dacks J.B."/>
            <person name="Foster P.G."/>
            <person name="Simillion C."/>
            <person name="Van de Peer Y."/>
            <person name="Miranda-Saavedra D."/>
            <person name="Barton G.J."/>
            <person name="Westrop G.D."/>
            <person name="Mueller S."/>
            <person name="Dessi D."/>
            <person name="Fiori P.L."/>
            <person name="Ren Q."/>
            <person name="Paulsen I."/>
            <person name="Zhang H."/>
            <person name="Bastida-Corcuera F.D."/>
            <person name="Simoes-Barbosa A."/>
            <person name="Brown M.T."/>
            <person name="Hayes R.D."/>
            <person name="Mukherjee M."/>
            <person name="Okumura C.Y."/>
            <person name="Schneider R."/>
            <person name="Smith A.J."/>
            <person name="Vanacova S."/>
            <person name="Villalvazo M."/>
            <person name="Haas B.J."/>
            <person name="Pertea M."/>
            <person name="Feldblyum T.V."/>
            <person name="Utterback T.R."/>
            <person name="Shu C.L."/>
            <person name="Osoegawa K."/>
            <person name="de Jong P.J."/>
            <person name="Hrdy I."/>
            <person name="Horvathova L."/>
            <person name="Zubacova Z."/>
            <person name="Dolezal P."/>
            <person name="Malik S.B."/>
            <person name="Logsdon J.M. Jr."/>
            <person name="Henze K."/>
            <person name="Gupta A."/>
            <person name="Wang C.C."/>
            <person name="Dunne R.L."/>
            <person name="Upcroft J.A."/>
            <person name="Upcroft P."/>
            <person name="White O."/>
            <person name="Salzberg S.L."/>
            <person name="Tang P."/>
            <person name="Chiu C.-H."/>
            <person name="Lee Y.-S."/>
            <person name="Embley T.M."/>
            <person name="Coombs G.H."/>
            <person name="Mottram J.C."/>
            <person name="Tachezy J."/>
            <person name="Fraser-Liggett C.M."/>
            <person name="Johnson P.J."/>
        </authorList>
    </citation>
    <scope>NUCLEOTIDE SEQUENCE [LARGE SCALE GENOMIC DNA]</scope>
    <source>
        <strain evidence="2">G3</strain>
    </source>
</reference>